<evidence type="ECO:0000259" key="2">
    <source>
        <dbReference type="PROSITE" id="PS51272"/>
    </source>
</evidence>
<dbReference type="Proteomes" id="UP000433181">
    <property type="component" value="Unassembled WGS sequence"/>
</dbReference>
<dbReference type="InterPro" id="IPR001119">
    <property type="entry name" value="SLH_dom"/>
</dbReference>
<dbReference type="PANTHER" id="PTHR43308:SF1">
    <property type="entry name" value="OUTER MEMBRANE PROTEIN ALPHA"/>
    <property type="match status" value="1"/>
</dbReference>
<protein>
    <submittedName>
        <fullName evidence="3">S-layer homology domain-containing protein</fullName>
    </submittedName>
</protein>
<dbReference type="SUPFAM" id="SSF56935">
    <property type="entry name" value="Porins"/>
    <property type="match status" value="1"/>
</dbReference>
<organism evidence="3 4">
    <name type="scientific">Anaerovibrio slackiae</name>
    <dbReference type="NCBI Taxonomy" id="2652309"/>
    <lineage>
        <taxon>Bacteria</taxon>
        <taxon>Bacillati</taxon>
        <taxon>Bacillota</taxon>
        <taxon>Negativicutes</taxon>
        <taxon>Selenomonadales</taxon>
        <taxon>Selenomonadaceae</taxon>
        <taxon>Anaerovibrio</taxon>
    </lineage>
</organism>
<feature type="domain" description="SLH" evidence="2">
    <location>
        <begin position="25"/>
        <end position="88"/>
    </location>
</feature>
<accession>A0A6I2UFD9</accession>
<dbReference type="AlphaFoldDB" id="A0A6I2UFD9"/>
<dbReference type="PANTHER" id="PTHR43308">
    <property type="entry name" value="OUTER MEMBRANE PROTEIN ALPHA-RELATED"/>
    <property type="match status" value="1"/>
</dbReference>
<evidence type="ECO:0000313" key="3">
    <source>
        <dbReference type="EMBL" id="MSU08565.1"/>
    </source>
</evidence>
<feature type="chain" id="PRO_5026180978" evidence="1">
    <location>
        <begin position="25"/>
        <end position="458"/>
    </location>
</feature>
<keyword evidence="1" id="KW-0732">Signal</keyword>
<comment type="caution">
    <text evidence="3">The sequence shown here is derived from an EMBL/GenBank/DDBJ whole genome shotgun (WGS) entry which is preliminary data.</text>
</comment>
<reference evidence="3 4" key="1">
    <citation type="submission" date="2019-08" db="EMBL/GenBank/DDBJ databases">
        <title>In-depth cultivation of the pig gut microbiome towards novel bacterial diversity and tailored functional studies.</title>
        <authorList>
            <person name="Wylensek D."/>
            <person name="Hitch T.C.A."/>
            <person name="Clavel T."/>
        </authorList>
    </citation>
    <scope>NUCLEOTIDE SEQUENCE [LARGE SCALE GENOMIC DNA]</scope>
    <source>
        <strain evidence="3 4">WCA-693-APC-5D-A</strain>
    </source>
</reference>
<dbReference type="Pfam" id="PF00395">
    <property type="entry name" value="SLH"/>
    <property type="match status" value="1"/>
</dbReference>
<evidence type="ECO:0000256" key="1">
    <source>
        <dbReference type="SAM" id="SignalP"/>
    </source>
</evidence>
<proteinExistence type="predicted"/>
<keyword evidence="4" id="KW-1185">Reference proteome</keyword>
<dbReference type="EMBL" id="VUNR01000009">
    <property type="protein sequence ID" value="MSU08565.1"/>
    <property type="molecule type" value="Genomic_DNA"/>
</dbReference>
<sequence>MNKKILSAAVAMALAAGISGTAMAAEGSLADVPKDHWSYQAVDQLVKDGIIEGMPDGTYAGDRAISRYEMAVIVARATDKMEAANIADRALIEKMQAEYGSELKTLAADVQDLKNEVGKVKFNGFFRAQYDHDDKDVKGVDRSNDRFYLDLRGDYKVNDTWTVKTQIETHHRYSDDGSYNTGFSKYSQKTWSGHDGNIKRVWVEGNFDNGAWVNVGRAWRGLGFQNVLLGTETDGVQAGIPIKGTGLTASAIYASSTGTSDKESIYGIGTWGSIGHSVDINLNYVKSDMSKGDKYQTGEIAGLDPVNPFKHNAAGTIYEPNYVYKTVDVTRDNAFVVSAAADVAKNVRLIGDYVQTNADNNNKSAAVRLNYKGTNLQDPGSFGLYARYFKYGENGTIAGDDEWGSTPFGSKGWIVGFKYVPTKNVEWETLFSQQKCDYASGDKAFDRSLLRTQVDFHF</sequence>
<feature type="signal peptide" evidence="1">
    <location>
        <begin position="1"/>
        <end position="24"/>
    </location>
</feature>
<name>A0A6I2UFD9_9FIRM</name>
<dbReference type="PROSITE" id="PS51272">
    <property type="entry name" value="SLH"/>
    <property type="match status" value="1"/>
</dbReference>
<gene>
    <name evidence="3" type="ORF">FYJ84_06160</name>
</gene>
<dbReference type="GeneID" id="96778497"/>
<evidence type="ECO:0000313" key="4">
    <source>
        <dbReference type="Proteomes" id="UP000433181"/>
    </source>
</evidence>
<dbReference type="RefSeq" id="WP_154406731.1">
    <property type="nucleotide sequence ID" value="NZ_VUNR01000009.1"/>
</dbReference>
<dbReference type="InterPro" id="IPR051465">
    <property type="entry name" value="Cell_Envelope_Struct_Comp"/>
</dbReference>